<feature type="compositionally biased region" description="Polar residues" evidence="3">
    <location>
        <begin position="44"/>
        <end position="64"/>
    </location>
</feature>
<evidence type="ECO:0000313" key="6">
    <source>
        <dbReference type="Proteomes" id="UP001610563"/>
    </source>
</evidence>
<dbReference type="SUPFAM" id="SSF54928">
    <property type="entry name" value="RNA-binding domain, RBD"/>
    <property type="match status" value="1"/>
</dbReference>
<proteinExistence type="predicted"/>
<sequence length="370" mass="39774">MADIAPESPAPQLQTPQKQYQNGVRTTGRAFNSPNWRVKGEEPSPSTSRDNNQENTQTQGTPRGSSYGGNRVPQAISEGRRLYVGNMPYTAKMEDVQTLFNKGGFETARIDISIDPFSGRNPSYCFVDLQTKELAERAMNELDGSDLLGRPVKIKPGVVKSASERAQQRTGTSNGTAAATGSDGLSSGSPRVNRTSPFNADRWRRDDASASAPSTPSKLNSSANGSGNGNANSDASKRLYVGGLPRLTDQETITSNITTFFKDYTITNITKVFTPHPAKRFEPGDHYYLFVDFATVEDAQNAMAALNGVEGPWGSGIRVQRARGETYNSASGSKERDGGEEGGERERKGRWASSVLSRGGAGTEEVGGEA</sequence>
<feature type="compositionally biased region" description="Low complexity" evidence="3">
    <location>
        <begin position="170"/>
        <end position="184"/>
    </location>
</feature>
<feature type="region of interest" description="Disordered" evidence="3">
    <location>
        <begin position="324"/>
        <end position="370"/>
    </location>
</feature>
<dbReference type="PROSITE" id="PS50102">
    <property type="entry name" value="RRM"/>
    <property type="match status" value="2"/>
</dbReference>
<keyword evidence="1 2" id="KW-0694">RNA-binding</keyword>
<accession>A0ABR4FYN6</accession>
<dbReference type="SMART" id="SM00360">
    <property type="entry name" value="RRM"/>
    <property type="match status" value="2"/>
</dbReference>
<feature type="compositionally biased region" description="Basic and acidic residues" evidence="3">
    <location>
        <begin position="333"/>
        <end position="349"/>
    </location>
</feature>
<feature type="compositionally biased region" description="Polar residues" evidence="3">
    <location>
        <begin position="185"/>
        <end position="198"/>
    </location>
</feature>
<dbReference type="InterPro" id="IPR035979">
    <property type="entry name" value="RBD_domain_sf"/>
</dbReference>
<evidence type="ECO:0000256" key="1">
    <source>
        <dbReference type="ARBA" id="ARBA00022884"/>
    </source>
</evidence>
<protein>
    <recommendedName>
        <fullName evidence="4">RRM domain-containing protein</fullName>
    </recommendedName>
</protein>
<feature type="region of interest" description="Disordered" evidence="3">
    <location>
        <begin position="1"/>
        <end position="73"/>
    </location>
</feature>
<name>A0ABR4FYN6_9EURO</name>
<dbReference type="InterPro" id="IPR000504">
    <property type="entry name" value="RRM_dom"/>
</dbReference>
<feature type="compositionally biased region" description="Polar residues" evidence="3">
    <location>
        <begin position="11"/>
        <end position="35"/>
    </location>
</feature>
<dbReference type="EMBL" id="JBFTWV010000080">
    <property type="protein sequence ID" value="KAL2788390.1"/>
    <property type="molecule type" value="Genomic_DNA"/>
</dbReference>
<dbReference type="InterPro" id="IPR012677">
    <property type="entry name" value="Nucleotide-bd_a/b_plait_sf"/>
</dbReference>
<evidence type="ECO:0000313" key="5">
    <source>
        <dbReference type="EMBL" id="KAL2788390.1"/>
    </source>
</evidence>
<evidence type="ECO:0000259" key="4">
    <source>
        <dbReference type="PROSITE" id="PS50102"/>
    </source>
</evidence>
<dbReference type="CDD" id="cd00590">
    <property type="entry name" value="RRM_SF"/>
    <property type="match status" value="2"/>
</dbReference>
<dbReference type="Pfam" id="PF00076">
    <property type="entry name" value="RRM_1"/>
    <property type="match status" value="1"/>
</dbReference>
<feature type="domain" description="RRM" evidence="4">
    <location>
        <begin position="237"/>
        <end position="324"/>
    </location>
</feature>
<keyword evidence="6" id="KW-1185">Reference proteome</keyword>
<dbReference type="Gene3D" id="3.30.70.330">
    <property type="match status" value="2"/>
</dbReference>
<evidence type="ECO:0000256" key="3">
    <source>
        <dbReference type="SAM" id="MobiDB-lite"/>
    </source>
</evidence>
<dbReference type="Proteomes" id="UP001610563">
    <property type="component" value="Unassembled WGS sequence"/>
</dbReference>
<evidence type="ECO:0000256" key="2">
    <source>
        <dbReference type="PROSITE-ProRule" id="PRU00176"/>
    </source>
</evidence>
<dbReference type="PANTHER" id="PTHR21245">
    <property type="entry name" value="HETEROGENEOUS NUCLEAR RIBONUCLEOPROTEIN"/>
    <property type="match status" value="1"/>
</dbReference>
<feature type="region of interest" description="Disordered" evidence="3">
    <location>
        <begin position="158"/>
        <end position="236"/>
    </location>
</feature>
<gene>
    <name evidence="5" type="ORF">BJX66DRAFT_261466</name>
</gene>
<comment type="caution">
    <text evidence="5">The sequence shown here is derived from an EMBL/GenBank/DDBJ whole genome shotgun (WGS) entry which is preliminary data.</text>
</comment>
<reference evidence="5 6" key="1">
    <citation type="submission" date="2024-07" db="EMBL/GenBank/DDBJ databases">
        <title>Section-level genome sequencing and comparative genomics of Aspergillus sections Usti and Cavernicolus.</title>
        <authorList>
            <consortium name="Lawrence Berkeley National Laboratory"/>
            <person name="Nybo J.L."/>
            <person name="Vesth T.C."/>
            <person name="Theobald S."/>
            <person name="Frisvad J.C."/>
            <person name="Larsen T.O."/>
            <person name="Kjaerboelling I."/>
            <person name="Rothschild-Mancinelli K."/>
            <person name="Lyhne E.K."/>
            <person name="Kogle M.E."/>
            <person name="Barry K."/>
            <person name="Clum A."/>
            <person name="Na H."/>
            <person name="Ledsgaard L."/>
            <person name="Lin J."/>
            <person name="Lipzen A."/>
            <person name="Kuo A."/>
            <person name="Riley R."/>
            <person name="Mondo S."/>
            <person name="Labutti K."/>
            <person name="Haridas S."/>
            <person name="Pangalinan J."/>
            <person name="Salamov A.A."/>
            <person name="Simmons B.A."/>
            <person name="Magnuson J.K."/>
            <person name="Chen J."/>
            <person name="Drula E."/>
            <person name="Henrissat B."/>
            <person name="Wiebenga A."/>
            <person name="Lubbers R.J."/>
            <person name="Gomes A.C."/>
            <person name="Makela M.R."/>
            <person name="Stajich J."/>
            <person name="Grigoriev I.V."/>
            <person name="Mortensen U.H."/>
            <person name="De Vries R.P."/>
            <person name="Baker S.E."/>
            <person name="Andersen M.R."/>
        </authorList>
    </citation>
    <scope>NUCLEOTIDE SEQUENCE [LARGE SCALE GENOMIC DNA]</scope>
    <source>
        <strain evidence="5 6">CBS 209.92</strain>
    </source>
</reference>
<feature type="domain" description="RRM" evidence="4">
    <location>
        <begin position="80"/>
        <end position="159"/>
    </location>
</feature>
<organism evidence="5 6">
    <name type="scientific">Aspergillus keveii</name>
    <dbReference type="NCBI Taxonomy" id="714993"/>
    <lineage>
        <taxon>Eukaryota</taxon>
        <taxon>Fungi</taxon>
        <taxon>Dikarya</taxon>
        <taxon>Ascomycota</taxon>
        <taxon>Pezizomycotina</taxon>
        <taxon>Eurotiomycetes</taxon>
        <taxon>Eurotiomycetidae</taxon>
        <taxon>Eurotiales</taxon>
        <taxon>Aspergillaceae</taxon>
        <taxon>Aspergillus</taxon>
        <taxon>Aspergillus subgen. Nidulantes</taxon>
    </lineage>
</organism>
<feature type="compositionally biased region" description="Low complexity" evidence="3">
    <location>
        <begin position="209"/>
        <end position="234"/>
    </location>
</feature>